<dbReference type="InterPro" id="IPR025597">
    <property type="entry name" value="DUF4345"/>
</dbReference>
<protein>
    <submittedName>
        <fullName evidence="2">DUF4345 domain-containing protein</fullName>
    </submittedName>
</protein>
<accession>A0A3S3BIZ9</accession>
<comment type="caution">
    <text evidence="2">The sequence shown here is derived from an EMBL/GenBank/DDBJ whole genome shotgun (WGS) entry which is preliminary data.</text>
</comment>
<keyword evidence="1" id="KW-1133">Transmembrane helix</keyword>
<name>A0A3S3BIZ9_9NOCA</name>
<keyword evidence="3" id="KW-1185">Reference proteome</keyword>
<feature type="transmembrane region" description="Helical" evidence="1">
    <location>
        <begin position="73"/>
        <end position="94"/>
    </location>
</feature>
<keyword evidence="1" id="KW-0472">Membrane</keyword>
<dbReference type="AlphaFoldDB" id="A0A3S3BIZ9"/>
<evidence type="ECO:0000313" key="2">
    <source>
        <dbReference type="EMBL" id="RVW02420.1"/>
    </source>
</evidence>
<organism evidence="2 3">
    <name type="scientific">Rhodococcus spongiicola</name>
    <dbReference type="NCBI Taxonomy" id="2487352"/>
    <lineage>
        <taxon>Bacteria</taxon>
        <taxon>Bacillati</taxon>
        <taxon>Actinomycetota</taxon>
        <taxon>Actinomycetes</taxon>
        <taxon>Mycobacteriales</taxon>
        <taxon>Nocardiaceae</taxon>
        <taxon>Rhodococcus</taxon>
    </lineage>
</organism>
<gene>
    <name evidence="2" type="ORF">EF834_12630</name>
</gene>
<reference evidence="2 3" key="1">
    <citation type="submission" date="2018-11" db="EMBL/GenBank/DDBJ databases">
        <title>Rhodococcus spongicola sp. nov. and Rhodococcus xishaensis sp. nov. from marine sponges.</title>
        <authorList>
            <person name="Li L."/>
            <person name="Lin H.W."/>
        </authorList>
    </citation>
    <scope>NUCLEOTIDE SEQUENCE [LARGE SCALE GENOMIC DNA]</scope>
    <source>
        <strain evidence="2 3">LHW50502</strain>
    </source>
</reference>
<dbReference type="RefSeq" id="WP_127947558.1">
    <property type="nucleotide sequence ID" value="NZ_RKLN01000004.1"/>
</dbReference>
<feature type="transmembrane region" description="Helical" evidence="1">
    <location>
        <begin position="100"/>
        <end position="122"/>
    </location>
</feature>
<dbReference type="Pfam" id="PF14248">
    <property type="entry name" value="DUF4345"/>
    <property type="match status" value="1"/>
</dbReference>
<dbReference type="Proteomes" id="UP000284333">
    <property type="component" value="Unassembled WGS sequence"/>
</dbReference>
<evidence type="ECO:0000256" key="1">
    <source>
        <dbReference type="SAM" id="Phobius"/>
    </source>
</evidence>
<evidence type="ECO:0000313" key="3">
    <source>
        <dbReference type="Proteomes" id="UP000284333"/>
    </source>
</evidence>
<dbReference type="EMBL" id="RKLN01000004">
    <property type="protein sequence ID" value="RVW02420.1"/>
    <property type="molecule type" value="Genomic_DNA"/>
</dbReference>
<sequence>MELAMRIIVGLLAVPLVALGLRSMFMPTNMGEAVGLSPVGIPGLSEIRSVLGGFFLACVTMLVVGLAADETLWFLAVAILMGAAAIGRIVGIVADGFDKAVLPPLLIELVIGALLVAAHFVLN</sequence>
<feature type="transmembrane region" description="Helical" evidence="1">
    <location>
        <begin position="47"/>
        <end position="66"/>
    </location>
</feature>
<dbReference type="OrthoDB" id="5875348at2"/>
<keyword evidence="1" id="KW-0812">Transmembrane</keyword>
<proteinExistence type="predicted"/>